<feature type="region of interest" description="Disordered" evidence="1">
    <location>
        <begin position="22"/>
        <end position="41"/>
    </location>
</feature>
<dbReference type="AlphaFoldDB" id="A0A0M3HMA9"/>
<protein>
    <submittedName>
        <fullName evidence="3">Uncharacterized protein</fullName>
    </submittedName>
</protein>
<evidence type="ECO:0000256" key="1">
    <source>
        <dbReference type="SAM" id="MobiDB-lite"/>
    </source>
</evidence>
<accession>A0A0M3HMA9</accession>
<evidence type="ECO:0000313" key="3">
    <source>
        <dbReference type="WBParaSite" id="ALUE_0000265401-mRNA-1"/>
    </source>
</evidence>
<reference evidence="3" key="1">
    <citation type="submission" date="2017-02" db="UniProtKB">
        <authorList>
            <consortium name="WormBaseParasite"/>
        </authorList>
    </citation>
    <scope>IDENTIFICATION</scope>
</reference>
<feature type="compositionally biased region" description="Basic and acidic residues" evidence="1">
    <location>
        <begin position="25"/>
        <end position="41"/>
    </location>
</feature>
<dbReference type="Proteomes" id="UP000036681">
    <property type="component" value="Unplaced"/>
</dbReference>
<organism evidence="2 3">
    <name type="scientific">Ascaris lumbricoides</name>
    <name type="common">Giant roundworm</name>
    <dbReference type="NCBI Taxonomy" id="6252"/>
    <lineage>
        <taxon>Eukaryota</taxon>
        <taxon>Metazoa</taxon>
        <taxon>Ecdysozoa</taxon>
        <taxon>Nematoda</taxon>
        <taxon>Chromadorea</taxon>
        <taxon>Rhabditida</taxon>
        <taxon>Spirurina</taxon>
        <taxon>Ascaridomorpha</taxon>
        <taxon>Ascaridoidea</taxon>
        <taxon>Ascarididae</taxon>
        <taxon>Ascaris</taxon>
    </lineage>
</organism>
<keyword evidence="2" id="KW-1185">Reference proteome</keyword>
<dbReference type="WBParaSite" id="ALUE_0000265401-mRNA-1">
    <property type="protein sequence ID" value="ALUE_0000265401-mRNA-1"/>
    <property type="gene ID" value="ALUE_0000265401"/>
</dbReference>
<sequence>MIKESFQAQVAELQNSLDQQQSEIQKLKERQEEERTEWRTKHDEQIASIENLYERRQKLLEEENARAAAENEELRNEITRLESEMFVFHDRAISALFICI</sequence>
<evidence type="ECO:0000313" key="2">
    <source>
        <dbReference type="Proteomes" id="UP000036681"/>
    </source>
</evidence>
<name>A0A0M3HMA9_ASCLU</name>
<proteinExistence type="predicted"/>